<feature type="region of interest" description="Disordered" evidence="5">
    <location>
        <begin position="378"/>
        <end position="412"/>
    </location>
</feature>
<dbReference type="OrthoDB" id="100006at2759"/>
<evidence type="ECO:0000256" key="6">
    <source>
        <dbReference type="SAM" id="Phobius"/>
    </source>
</evidence>
<feature type="transmembrane region" description="Helical" evidence="6">
    <location>
        <begin position="107"/>
        <end position="129"/>
    </location>
</feature>
<organism evidence="7 8">
    <name type="scientific">Hymenoscyphus albidus</name>
    <dbReference type="NCBI Taxonomy" id="595503"/>
    <lineage>
        <taxon>Eukaryota</taxon>
        <taxon>Fungi</taxon>
        <taxon>Dikarya</taxon>
        <taxon>Ascomycota</taxon>
        <taxon>Pezizomycotina</taxon>
        <taxon>Leotiomycetes</taxon>
        <taxon>Helotiales</taxon>
        <taxon>Helotiaceae</taxon>
        <taxon>Hymenoscyphus</taxon>
    </lineage>
</organism>
<keyword evidence="8" id="KW-1185">Reference proteome</keyword>
<name>A0A9N9LZN2_9HELO</name>
<dbReference type="GO" id="GO:0004930">
    <property type="term" value="F:G protein-coupled receptor activity"/>
    <property type="evidence" value="ECO:0007669"/>
    <property type="project" value="TreeGrafter"/>
</dbReference>
<feature type="transmembrane region" description="Helical" evidence="6">
    <location>
        <begin position="65"/>
        <end position="87"/>
    </location>
</feature>
<keyword evidence="3 6" id="KW-1133">Transmembrane helix</keyword>
<evidence type="ECO:0000313" key="7">
    <source>
        <dbReference type="EMBL" id="CAG8980391.1"/>
    </source>
</evidence>
<dbReference type="PANTHER" id="PTHR23112">
    <property type="entry name" value="G PROTEIN-COUPLED RECEPTOR 157-RELATED"/>
    <property type="match status" value="1"/>
</dbReference>
<dbReference type="Gene3D" id="1.20.1070.10">
    <property type="entry name" value="Rhodopsin 7-helix transmembrane proteins"/>
    <property type="match status" value="1"/>
</dbReference>
<dbReference type="PANTHER" id="PTHR23112:SF37">
    <property type="entry name" value="G PROTEIN-COUPLED RECEPTOR GPR1"/>
    <property type="match status" value="1"/>
</dbReference>
<feature type="transmembrane region" description="Helical" evidence="6">
    <location>
        <begin position="20"/>
        <end position="44"/>
    </location>
</feature>
<dbReference type="GO" id="GO:0007189">
    <property type="term" value="P:adenylate cyclase-activating G protein-coupled receptor signaling pathway"/>
    <property type="evidence" value="ECO:0007669"/>
    <property type="project" value="TreeGrafter"/>
</dbReference>
<feature type="transmembrane region" description="Helical" evidence="6">
    <location>
        <begin position="141"/>
        <end position="163"/>
    </location>
</feature>
<evidence type="ECO:0000256" key="4">
    <source>
        <dbReference type="ARBA" id="ARBA00023136"/>
    </source>
</evidence>
<evidence type="ECO:0000256" key="3">
    <source>
        <dbReference type="ARBA" id="ARBA00022989"/>
    </source>
</evidence>
<evidence type="ECO:0000313" key="8">
    <source>
        <dbReference type="Proteomes" id="UP000701801"/>
    </source>
</evidence>
<sequence>MQLDEESGSQSPLPDVLSHGLVAVSTFGLLSFFCSTSLFFYLSWRLITWRRWRRASGSQAPTNQFLLLIYNLLLADIQQALAFLLNIGALKNNAILIRTPLCFAQGWFVSSGDLASSVFICFIAVHTFFGVVKNYRLPTWAFYTAIGLCWFFIYFISAIGPILHGPDFYVRAAAWCWINRKFSHERLWSHYLWIFVAMFSTILIYTFIYIWLRRQQRAGRIHKVAIENATPLMILYPLIYTVCTAPLASLRIYSLAGHKVSLPWFCMAGTMIACNGWLDVLLYASTRSDIVFAEMPPGEGTGLDTFNFMGKQVTGSGMGTITTVSAGAAAHSRDGSRIALRMRSPDQRGGDHLYSMGQISVTGEITVSSTSLEEGIVQHESMGKQASASSVTSPTLDGSMKSARSEFMSLAG</sequence>
<dbReference type="EMBL" id="CAJVRM010000385">
    <property type="protein sequence ID" value="CAG8980391.1"/>
    <property type="molecule type" value="Genomic_DNA"/>
</dbReference>
<dbReference type="SUPFAM" id="SSF81321">
    <property type="entry name" value="Family A G protein-coupled receptor-like"/>
    <property type="match status" value="1"/>
</dbReference>
<protein>
    <recommendedName>
        <fullName evidence="9">G-protein coupled receptors family 1 profile domain-containing protein</fullName>
    </recommendedName>
</protein>
<comment type="caution">
    <text evidence="7">The sequence shown here is derived from an EMBL/GenBank/DDBJ whole genome shotgun (WGS) entry which is preliminary data.</text>
</comment>
<evidence type="ECO:0008006" key="9">
    <source>
        <dbReference type="Google" id="ProtNLM"/>
    </source>
</evidence>
<feature type="transmembrane region" description="Helical" evidence="6">
    <location>
        <begin position="262"/>
        <end position="284"/>
    </location>
</feature>
<feature type="compositionally biased region" description="Polar residues" evidence="5">
    <location>
        <begin position="384"/>
        <end position="396"/>
    </location>
</feature>
<evidence type="ECO:0000256" key="1">
    <source>
        <dbReference type="ARBA" id="ARBA00004141"/>
    </source>
</evidence>
<gene>
    <name evidence="7" type="ORF">HYALB_00003955</name>
</gene>
<keyword evidence="4 6" id="KW-0472">Membrane</keyword>
<evidence type="ECO:0000256" key="2">
    <source>
        <dbReference type="ARBA" id="ARBA00022692"/>
    </source>
</evidence>
<comment type="subcellular location">
    <subcellularLocation>
        <location evidence="1">Membrane</location>
        <topology evidence="1">Multi-pass membrane protein</topology>
    </subcellularLocation>
</comment>
<keyword evidence="2 6" id="KW-0812">Transmembrane</keyword>
<dbReference type="Proteomes" id="UP000701801">
    <property type="component" value="Unassembled WGS sequence"/>
</dbReference>
<proteinExistence type="predicted"/>
<feature type="transmembrane region" description="Helical" evidence="6">
    <location>
        <begin position="233"/>
        <end position="256"/>
    </location>
</feature>
<dbReference type="GO" id="GO:0005886">
    <property type="term" value="C:plasma membrane"/>
    <property type="evidence" value="ECO:0007669"/>
    <property type="project" value="TreeGrafter"/>
</dbReference>
<reference evidence="7" key="1">
    <citation type="submission" date="2021-07" db="EMBL/GenBank/DDBJ databases">
        <authorList>
            <person name="Durling M."/>
        </authorList>
    </citation>
    <scope>NUCLEOTIDE SEQUENCE</scope>
</reference>
<feature type="transmembrane region" description="Helical" evidence="6">
    <location>
        <begin position="191"/>
        <end position="212"/>
    </location>
</feature>
<dbReference type="AlphaFoldDB" id="A0A9N9LZN2"/>
<accession>A0A9N9LZN2</accession>
<evidence type="ECO:0000256" key="5">
    <source>
        <dbReference type="SAM" id="MobiDB-lite"/>
    </source>
</evidence>
<feature type="non-terminal residue" evidence="7">
    <location>
        <position position="1"/>
    </location>
</feature>